<proteinExistence type="predicted"/>
<feature type="chain" id="PRO_5047105981" description="Secreted protein" evidence="1">
    <location>
        <begin position="28"/>
        <end position="97"/>
    </location>
</feature>
<comment type="caution">
    <text evidence="2">The sequence shown here is derived from an EMBL/GenBank/DDBJ whole genome shotgun (WGS) entry which is preliminary data.</text>
</comment>
<feature type="signal peptide" evidence="1">
    <location>
        <begin position="1"/>
        <end position="27"/>
    </location>
</feature>
<organism evidence="2 3">
    <name type="scientific">Streptomyces noboritoensis</name>
    <dbReference type="NCBI Taxonomy" id="67337"/>
    <lineage>
        <taxon>Bacteria</taxon>
        <taxon>Bacillati</taxon>
        <taxon>Actinomycetota</taxon>
        <taxon>Actinomycetes</taxon>
        <taxon>Kitasatosporales</taxon>
        <taxon>Streptomycetaceae</taxon>
        <taxon>Streptomyces</taxon>
    </lineage>
</organism>
<dbReference type="EMBL" id="JBHMQV010000009">
    <property type="protein sequence ID" value="MFC0850019.1"/>
    <property type="molecule type" value="Genomic_DNA"/>
</dbReference>
<evidence type="ECO:0000256" key="1">
    <source>
        <dbReference type="SAM" id="SignalP"/>
    </source>
</evidence>
<reference evidence="2 3" key="1">
    <citation type="submission" date="2024-09" db="EMBL/GenBank/DDBJ databases">
        <authorList>
            <person name="Sun Q."/>
            <person name="Mori K."/>
        </authorList>
    </citation>
    <scope>NUCLEOTIDE SEQUENCE [LARGE SCALE GENOMIC DNA]</scope>
    <source>
        <strain evidence="2 3">JCM 4557</strain>
    </source>
</reference>
<dbReference type="Proteomes" id="UP001589887">
    <property type="component" value="Unassembled WGS sequence"/>
</dbReference>
<protein>
    <recommendedName>
        <fullName evidence="4">Secreted protein</fullName>
    </recommendedName>
</protein>
<evidence type="ECO:0000313" key="3">
    <source>
        <dbReference type="Proteomes" id="UP001589887"/>
    </source>
</evidence>
<evidence type="ECO:0008006" key="4">
    <source>
        <dbReference type="Google" id="ProtNLM"/>
    </source>
</evidence>
<keyword evidence="3" id="KW-1185">Reference proteome</keyword>
<name>A0ABV6TW50_9ACTN</name>
<evidence type="ECO:0000313" key="2">
    <source>
        <dbReference type="EMBL" id="MFC0850019.1"/>
    </source>
</evidence>
<dbReference type="RefSeq" id="WP_394323980.1">
    <property type="nucleotide sequence ID" value="NZ_JBHMQV010000009.1"/>
</dbReference>
<sequence>MISTRRIATVLALAAGVSGLGASAASAAGPVGAKPTDISPITVLDELVTSSVPAEHRSELPTLKAQLSQLNKVNDLNQLHQVTDPVAPITGLLPSVG</sequence>
<keyword evidence="1" id="KW-0732">Signal</keyword>
<gene>
    <name evidence="2" type="ORF">ACFH04_40810</name>
</gene>
<accession>A0ABV6TW50</accession>